<sequence>MVGRQLYNDSCLIKTERGILKMINLILANKIINKVQKKAKDMNIKVVVAISDASGNPISIQCMDGAFLGSFDIALNKAFTSAAFQMSTETLSVLAKPEASLYGIQFTNHGKVVIFGGGDVIKFKNCIVGAIGVSGGSAEEDIELATHGKLLCEEEISQSISKSTELI</sequence>
<proteinExistence type="predicted"/>
<keyword evidence="2" id="KW-1185">Reference proteome</keyword>
<reference evidence="1" key="1">
    <citation type="submission" date="2016-08" db="EMBL/GenBank/DDBJ databases">
        <authorList>
            <person name="Ngugi D.K."/>
            <person name="Miyake S."/>
            <person name="Stingl U."/>
        </authorList>
    </citation>
    <scope>NUCLEOTIDE SEQUENCE</scope>
    <source>
        <strain evidence="1">SCG-D08WGA-EpuloA1</strain>
    </source>
</reference>
<name>A0ACC8XG40_9FIRM</name>
<organism evidence="1 2">
    <name type="scientific">Candidatus Epulonipiscium fishelsonii</name>
    <dbReference type="NCBI Taxonomy" id="77094"/>
    <lineage>
        <taxon>Bacteria</taxon>
        <taxon>Bacillati</taxon>
        <taxon>Bacillota</taxon>
        <taxon>Clostridia</taxon>
        <taxon>Lachnospirales</taxon>
        <taxon>Lachnospiraceae</taxon>
        <taxon>Candidatus Epulonipiscium</taxon>
    </lineage>
</organism>
<comment type="caution">
    <text evidence="1">The sequence shown here is derived from an EMBL/GenBank/DDBJ whole genome shotgun (WGS) entry which is preliminary data.</text>
</comment>
<evidence type="ECO:0000313" key="1">
    <source>
        <dbReference type="EMBL" id="ONI42232.1"/>
    </source>
</evidence>
<evidence type="ECO:0000313" key="2">
    <source>
        <dbReference type="Proteomes" id="UP000188637"/>
    </source>
</evidence>
<dbReference type="Proteomes" id="UP000188637">
    <property type="component" value="Unassembled WGS sequence"/>
</dbReference>
<gene>
    <name evidence="1" type="ORF">AN640_07515</name>
</gene>
<dbReference type="EMBL" id="LJHD01000191">
    <property type="protein sequence ID" value="ONI42232.1"/>
    <property type="molecule type" value="Genomic_DNA"/>
</dbReference>
<accession>A0ACC8XG40</accession>
<protein>
    <submittedName>
        <fullName evidence="1">Uncharacterized protein</fullName>
    </submittedName>
</protein>